<sequence length="487" mass="53456">MAEANSLSTADFVSFGLHPDILRTLSEQGYSKPTPIQAKAIPVALSGRDMIGAAQTGTGKTASFLLPIIQRLLSDANNSASPARHPVRALVLTPTRELADQVAMNVRAYAKHTLIRNAAVFGGVGMNTQIDVLRRGVEILIATPGRLLDHVQQKTVNLSQVKMLVLDEADRMLDMGFLPDLHRILNLLPKQRQTLLFSATFSNEIKKLASGYLLDPLTIEVTCGNSTADTVEQVVYEIDERAKCSAVVNILNKFDFKQVIIFVNSKIGANRLTRQLGRDGVIASAIHGDRSQLERIQVLEAFKKGEIQVLVATDVAARGIDISDLPGVINYDLPYSPEDYIHRIGRTGRAGAAGMAISLCSSNERKYLAEIEKLIKRALKRAEPLLEPVCFLRDKDVDGMDARPMATIAKVDMKTRRLSLSETRHLVRPEDEFFYKPYQPSLISDKVGKATSDPVAFACGFGTSLKKKGQKRQVSALLAGFPRKVDP</sequence>
<dbReference type="GO" id="GO:0004386">
    <property type="term" value="F:helicase activity"/>
    <property type="evidence" value="ECO:0007669"/>
    <property type="project" value="UniProtKB-KW"/>
</dbReference>
<dbReference type="SMART" id="SM00487">
    <property type="entry name" value="DEXDc"/>
    <property type="match status" value="1"/>
</dbReference>
<dbReference type="CDD" id="cd00268">
    <property type="entry name" value="DEADc"/>
    <property type="match status" value="1"/>
</dbReference>
<comment type="similarity">
    <text evidence="5 7">Belongs to the DEAD box helicase family.</text>
</comment>
<reference evidence="11 12" key="1">
    <citation type="journal article" date="2017" name="Front. Microbiol.">
        <title>Genome of Ca. Pandoraea novymonadis, an Endosymbiotic Bacterium of the Trypanosomatid Novymonas esmeraldas.</title>
        <authorList>
            <person name="Kostygov A.Y."/>
            <person name="Butenko A."/>
            <person name="Nenarokova A."/>
            <person name="Tashyreva D."/>
            <person name="Flegontov P."/>
            <person name="Lukes J."/>
            <person name="Yurchenko V."/>
        </authorList>
    </citation>
    <scope>NUCLEOTIDE SEQUENCE [LARGE SCALE GENOMIC DNA]</scope>
    <source>
        <strain evidence="11 12">E262</strain>
    </source>
</reference>
<proteinExistence type="inferred from homology"/>
<dbReference type="SUPFAM" id="SSF52540">
    <property type="entry name" value="P-loop containing nucleoside triphosphate hydrolases"/>
    <property type="match status" value="1"/>
</dbReference>
<dbReference type="RefSeq" id="WP_106183024.1">
    <property type="nucleotide sequence ID" value="NZ_MUHY01000003.1"/>
</dbReference>
<dbReference type="Pfam" id="PF00270">
    <property type="entry name" value="DEAD"/>
    <property type="match status" value="1"/>
</dbReference>
<evidence type="ECO:0000256" key="1">
    <source>
        <dbReference type="ARBA" id="ARBA00022741"/>
    </source>
</evidence>
<dbReference type="PANTHER" id="PTHR47959">
    <property type="entry name" value="ATP-DEPENDENT RNA HELICASE RHLE-RELATED"/>
    <property type="match status" value="1"/>
</dbReference>
<organism evidence="11 12">
    <name type="scientific">Candidatus Pandoraea novymonadis</name>
    <dbReference type="NCBI Taxonomy" id="1808959"/>
    <lineage>
        <taxon>Bacteria</taxon>
        <taxon>Pseudomonadati</taxon>
        <taxon>Pseudomonadota</taxon>
        <taxon>Betaproteobacteria</taxon>
        <taxon>Burkholderiales</taxon>
        <taxon>Burkholderiaceae</taxon>
        <taxon>Pandoraea</taxon>
    </lineage>
</organism>
<name>A0ABX5FEM8_9BURK</name>
<dbReference type="Gene3D" id="3.40.50.300">
    <property type="entry name" value="P-loop containing nucleotide triphosphate hydrolases"/>
    <property type="match status" value="2"/>
</dbReference>
<evidence type="ECO:0000313" key="11">
    <source>
        <dbReference type="EMBL" id="PSB91677.1"/>
    </source>
</evidence>
<feature type="short sequence motif" description="Q motif" evidence="6">
    <location>
        <begin position="10"/>
        <end position="38"/>
    </location>
</feature>
<dbReference type="InterPro" id="IPR027417">
    <property type="entry name" value="P-loop_NTPase"/>
</dbReference>
<keyword evidence="2 7" id="KW-0378">Hydrolase</keyword>
<evidence type="ECO:0000259" key="10">
    <source>
        <dbReference type="PROSITE" id="PS51195"/>
    </source>
</evidence>
<feature type="domain" description="Helicase ATP-binding" evidence="8">
    <location>
        <begin position="41"/>
        <end position="219"/>
    </location>
</feature>
<dbReference type="InterPro" id="IPR001650">
    <property type="entry name" value="Helicase_C-like"/>
</dbReference>
<keyword evidence="4 7" id="KW-0067">ATP-binding</keyword>
<protein>
    <submittedName>
        <fullName evidence="11">ATP-dependent RNA helicase RhlE</fullName>
    </submittedName>
</protein>
<evidence type="ECO:0000256" key="7">
    <source>
        <dbReference type="RuleBase" id="RU000492"/>
    </source>
</evidence>
<dbReference type="PANTHER" id="PTHR47959:SF13">
    <property type="entry name" value="ATP-DEPENDENT RNA HELICASE RHLE"/>
    <property type="match status" value="1"/>
</dbReference>
<dbReference type="Proteomes" id="UP000242660">
    <property type="component" value="Unassembled WGS sequence"/>
</dbReference>
<dbReference type="InterPro" id="IPR050079">
    <property type="entry name" value="DEAD_box_RNA_helicase"/>
</dbReference>
<evidence type="ECO:0000256" key="5">
    <source>
        <dbReference type="ARBA" id="ARBA00038437"/>
    </source>
</evidence>
<dbReference type="PROSITE" id="PS51192">
    <property type="entry name" value="HELICASE_ATP_BIND_1"/>
    <property type="match status" value="1"/>
</dbReference>
<comment type="caution">
    <text evidence="11">The sequence shown here is derived from an EMBL/GenBank/DDBJ whole genome shotgun (WGS) entry which is preliminary data.</text>
</comment>
<evidence type="ECO:0000259" key="9">
    <source>
        <dbReference type="PROSITE" id="PS51194"/>
    </source>
</evidence>
<evidence type="ECO:0000256" key="2">
    <source>
        <dbReference type="ARBA" id="ARBA00022801"/>
    </source>
</evidence>
<dbReference type="CDD" id="cd18787">
    <property type="entry name" value="SF2_C_DEAD"/>
    <property type="match status" value="1"/>
</dbReference>
<dbReference type="PROSITE" id="PS51194">
    <property type="entry name" value="HELICASE_CTER"/>
    <property type="match status" value="1"/>
</dbReference>
<keyword evidence="3 7" id="KW-0347">Helicase</keyword>
<dbReference type="SMART" id="SM00490">
    <property type="entry name" value="HELICc"/>
    <property type="match status" value="1"/>
</dbReference>
<evidence type="ECO:0000259" key="8">
    <source>
        <dbReference type="PROSITE" id="PS51192"/>
    </source>
</evidence>
<evidence type="ECO:0000256" key="4">
    <source>
        <dbReference type="ARBA" id="ARBA00022840"/>
    </source>
</evidence>
<evidence type="ECO:0000256" key="6">
    <source>
        <dbReference type="PROSITE-ProRule" id="PRU00552"/>
    </source>
</evidence>
<feature type="domain" description="DEAD-box RNA helicase Q" evidence="10">
    <location>
        <begin position="10"/>
        <end position="38"/>
    </location>
</feature>
<dbReference type="Pfam" id="PF00271">
    <property type="entry name" value="Helicase_C"/>
    <property type="match status" value="1"/>
</dbReference>
<dbReference type="InterPro" id="IPR044742">
    <property type="entry name" value="DEAD/DEAH_RhlB"/>
</dbReference>
<dbReference type="InterPro" id="IPR014001">
    <property type="entry name" value="Helicase_ATP-bd"/>
</dbReference>
<dbReference type="InterPro" id="IPR014014">
    <property type="entry name" value="RNA_helicase_DEAD_Q_motif"/>
</dbReference>
<dbReference type="PROSITE" id="PS51195">
    <property type="entry name" value="Q_MOTIF"/>
    <property type="match status" value="1"/>
</dbReference>
<accession>A0ABX5FEM8</accession>
<keyword evidence="12" id="KW-1185">Reference proteome</keyword>
<evidence type="ECO:0000313" key="12">
    <source>
        <dbReference type="Proteomes" id="UP000242660"/>
    </source>
</evidence>
<feature type="domain" description="Helicase C-terminal" evidence="9">
    <location>
        <begin position="230"/>
        <end position="390"/>
    </location>
</feature>
<dbReference type="InterPro" id="IPR011545">
    <property type="entry name" value="DEAD/DEAH_box_helicase_dom"/>
</dbReference>
<dbReference type="InterPro" id="IPR000629">
    <property type="entry name" value="RNA-helicase_DEAD-box_CS"/>
</dbReference>
<keyword evidence="1 7" id="KW-0547">Nucleotide-binding</keyword>
<dbReference type="PROSITE" id="PS00039">
    <property type="entry name" value="DEAD_ATP_HELICASE"/>
    <property type="match status" value="1"/>
</dbReference>
<evidence type="ECO:0000256" key="3">
    <source>
        <dbReference type="ARBA" id="ARBA00022806"/>
    </source>
</evidence>
<gene>
    <name evidence="11" type="primary">rhlE_2</name>
    <name evidence="11" type="ORF">BZL35_00895</name>
</gene>
<dbReference type="EMBL" id="MUHY01000003">
    <property type="protein sequence ID" value="PSB91677.1"/>
    <property type="molecule type" value="Genomic_DNA"/>
</dbReference>